<dbReference type="EMBL" id="JPKZ01000156">
    <property type="protein sequence ID" value="KHN88926.1"/>
    <property type="molecule type" value="Genomic_DNA"/>
</dbReference>
<comment type="caution">
    <text evidence="1">The sequence shown here is derived from an EMBL/GenBank/DDBJ whole genome shotgun (WGS) entry which is preliminary data.</text>
</comment>
<keyword evidence="2" id="KW-1185">Reference proteome</keyword>
<protein>
    <submittedName>
        <fullName evidence="1">Uncharacterized protein</fullName>
    </submittedName>
</protein>
<name>A0A0B2VZE9_TOXCA</name>
<dbReference type="AlphaFoldDB" id="A0A0B2VZE9"/>
<organism evidence="1 2">
    <name type="scientific">Toxocara canis</name>
    <name type="common">Canine roundworm</name>
    <dbReference type="NCBI Taxonomy" id="6265"/>
    <lineage>
        <taxon>Eukaryota</taxon>
        <taxon>Metazoa</taxon>
        <taxon>Ecdysozoa</taxon>
        <taxon>Nematoda</taxon>
        <taxon>Chromadorea</taxon>
        <taxon>Rhabditida</taxon>
        <taxon>Spirurina</taxon>
        <taxon>Ascaridomorpha</taxon>
        <taxon>Ascaridoidea</taxon>
        <taxon>Toxocaridae</taxon>
        <taxon>Toxocara</taxon>
    </lineage>
</organism>
<proteinExistence type="predicted"/>
<accession>A0A0B2VZE9</accession>
<reference evidence="1 2" key="1">
    <citation type="submission" date="2014-11" db="EMBL/GenBank/DDBJ databases">
        <title>Genetic blueprint of the zoonotic pathogen Toxocara canis.</title>
        <authorList>
            <person name="Zhu X.-Q."/>
            <person name="Korhonen P.K."/>
            <person name="Cai H."/>
            <person name="Young N.D."/>
            <person name="Nejsum P."/>
            <person name="von Samson-Himmelstjerna G."/>
            <person name="Boag P.R."/>
            <person name="Tan P."/>
            <person name="Li Q."/>
            <person name="Min J."/>
            <person name="Yang Y."/>
            <person name="Wang X."/>
            <person name="Fang X."/>
            <person name="Hall R.S."/>
            <person name="Hofmann A."/>
            <person name="Sternberg P.W."/>
            <person name="Jex A.R."/>
            <person name="Gasser R.B."/>
        </authorList>
    </citation>
    <scope>NUCLEOTIDE SEQUENCE [LARGE SCALE GENOMIC DNA]</scope>
    <source>
        <strain evidence="1">PN_DK_2014</strain>
    </source>
</reference>
<gene>
    <name evidence="1" type="ORF">Tcan_01925</name>
</gene>
<evidence type="ECO:0000313" key="1">
    <source>
        <dbReference type="EMBL" id="KHN88926.1"/>
    </source>
</evidence>
<sequence>MPRVHRRVAVLLREGSSEFSYGSTSYALQTFGEDSESDSKSSLSPISSPIILEMLELELERQKRKRREESIESNEDDSRV</sequence>
<dbReference type="Proteomes" id="UP000031036">
    <property type="component" value="Unassembled WGS sequence"/>
</dbReference>
<evidence type="ECO:0000313" key="2">
    <source>
        <dbReference type="Proteomes" id="UP000031036"/>
    </source>
</evidence>